<keyword evidence="2" id="KW-1185">Reference proteome</keyword>
<name>A0A1Q2SM44_9GAMM</name>
<evidence type="ECO:0000313" key="2">
    <source>
        <dbReference type="Proteomes" id="UP000243679"/>
    </source>
</evidence>
<gene>
    <name evidence="1" type="ORF">TAO_0799</name>
</gene>
<proteinExistence type="predicted"/>
<organism evidence="1 2">
    <name type="scientific">Candidatus Nitrosoglobus terrae</name>
    <dbReference type="NCBI Taxonomy" id="1630141"/>
    <lineage>
        <taxon>Bacteria</taxon>
        <taxon>Pseudomonadati</taxon>
        <taxon>Pseudomonadota</taxon>
        <taxon>Gammaproteobacteria</taxon>
        <taxon>Chromatiales</taxon>
        <taxon>Chromatiaceae</taxon>
        <taxon>Candidatus Nitrosoglobus</taxon>
    </lineage>
</organism>
<dbReference type="KEGG" id="ntt:TAO_0799"/>
<dbReference type="Proteomes" id="UP000243679">
    <property type="component" value="Chromosome"/>
</dbReference>
<dbReference type="OrthoDB" id="5567886at2"/>
<accession>A0A1Q2SM44</accession>
<evidence type="ECO:0000313" key="1">
    <source>
        <dbReference type="EMBL" id="BAW80169.1"/>
    </source>
</evidence>
<reference evidence="1 2" key="1">
    <citation type="journal article" date="2017" name="ISME J.">
        <title>An acid-tolerant ammonia-oxidizing ?-proteobacterium from soil.</title>
        <authorList>
            <person name="Hayatsu M."/>
            <person name="Tago K."/>
            <person name="Uchiyama I."/>
            <person name="Toyoda A."/>
            <person name="Wang Y."/>
            <person name="Shimomura Y."/>
            <person name="Okubo T."/>
            <person name="Kurisu F."/>
            <person name="Hirono Y."/>
            <person name="Nonaka K."/>
            <person name="Akiyama H."/>
            <person name="Itoh T."/>
            <person name="Takami H."/>
        </authorList>
    </citation>
    <scope>NUCLEOTIDE SEQUENCE [LARGE SCALE GENOMIC DNA]</scope>
    <source>
        <strain evidence="1 2">TAO100</strain>
    </source>
</reference>
<dbReference type="AlphaFoldDB" id="A0A1Q2SM44"/>
<dbReference type="EMBL" id="AP014836">
    <property type="protein sequence ID" value="BAW80169.1"/>
    <property type="molecule type" value="Genomic_DNA"/>
</dbReference>
<dbReference type="RefSeq" id="WP_096526744.1">
    <property type="nucleotide sequence ID" value="NZ_AP014836.1"/>
</dbReference>
<protein>
    <submittedName>
        <fullName evidence="1">Hypothetical conserved protein</fullName>
    </submittedName>
</protein>
<sequence length="152" mass="16004">MNEIALKGKQRVVLIVIALGWSINVFAHNQIGTLGDPASATDFYMVQCSTDSGGVTGRLYTQILDGTTTAGGGKISVVSEFNGDNIIDATTASAPVRDGQNGPASILPGADGIFLMFVHKLKEGVKDYNVTYHCQSSEGVHTGTSIQTIQDQ</sequence>